<evidence type="ECO:0000256" key="7">
    <source>
        <dbReference type="ARBA" id="ARBA00022692"/>
    </source>
</evidence>
<evidence type="ECO:0000256" key="6">
    <source>
        <dbReference type="ARBA" id="ARBA00022679"/>
    </source>
</evidence>
<dbReference type="GeneID" id="30008486"/>
<dbReference type="AlphaFoldDB" id="A0A178ZQK7"/>
<dbReference type="Pfam" id="PF03901">
    <property type="entry name" value="Glyco_transf_22"/>
    <property type="match status" value="1"/>
</dbReference>
<feature type="transmembrane region" description="Helical" evidence="12">
    <location>
        <begin position="250"/>
        <end position="271"/>
    </location>
</feature>
<feature type="transmembrane region" description="Helical" evidence="12">
    <location>
        <begin position="388"/>
        <end position="407"/>
    </location>
</feature>
<dbReference type="RefSeq" id="XP_018695481.1">
    <property type="nucleotide sequence ID" value="XM_018835831.1"/>
</dbReference>
<evidence type="ECO:0000256" key="5">
    <source>
        <dbReference type="ARBA" id="ARBA00022676"/>
    </source>
</evidence>
<keyword evidence="4" id="KW-0337">GPI-anchor biosynthesis</keyword>
<evidence type="ECO:0000256" key="4">
    <source>
        <dbReference type="ARBA" id="ARBA00022502"/>
    </source>
</evidence>
<dbReference type="GO" id="GO:0006506">
    <property type="term" value="P:GPI anchor biosynthetic process"/>
    <property type="evidence" value="ECO:0007669"/>
    <property type="project" value="UniProtKB-UniPathway"/>
</dbReference>
<keyword evidence="10 12" id="KW-0472">Membrane</keyword>
<dbReference type="GO" id="GO:0000026">
    <property type="term" value="F:alpha-1,2-mannosyltransferase activity"/>
    <property type="evidence" value="ECO:0007669"/>
    <property type="project" value="TreeGrafter"/>
</dbReference>
<gene>
    <name evidence="14" type="ORF">AYL99_04317</name>
</gene>
<evidence type="ECO:0000256" key="11">
    <source>
        <dbReference type="ARBA" id="ARBA00024708"/>
    </source>
</evidence>
<keyword evidence="9 12" id="KW-1133">Transmembrane helix</keyword>
<evidence type="ECO:0000256" key="8">
    <source>
        <dbReference type="ARBA" id="ARBA00022824"/>
    </source>
</evidence>
<comment type="similarity">
    <text evidence="3">Belongs to the glycosyltransferase 22 family. PIGB subfamily.</text>
</comment>
<accession>A0A178ZQK7</accession>
<dbReference type="STRING" id="1367422.A0A178ZQK7"/>
<evidence type="ECO:0000313" key="14">
    <source>
        <dbReference type="EMBL" id="OAP62114.1"/>
    </source>
</evidence>
<feature type="transmembrane region" description="Helical" evidence="12">
    <location>
        <begin position="445"/>
        <end position="465"/>
    </location>
</feature>
<comment type="subcellular location">
    <subcellularLocation>
        <location evidence="1 12">Endoplasmic reticulum membrane</location>
        <topology evidence="1 12">Multi-pass membrane protein</topology>
    </subcellularLocation>
</comment>
<evidence type="ECO:0000256" key="1">
    <source>
        <dbReference type="ARBA" id="ARBA00004477"/>
    </source>
</evidence>
<feature type="region of interest" description="Disordered" evidence="13">
    <location>
        <begin position="702"/>
        <end position="750"/>
    </location>
</feature>
<evidence type="ECO:0000256" key="10">
    <source>
        <dbReference type="ARBA" id="ARBA00023136"/>
    </source>
</evidence>
<keyword evidence="8 12" id="KW-0256">Endoplasmic reticulum</keyword>
<comment type="function">
    <text evidence="11">Mannosyltransferase involved in glycosylphosphatidylinositol-anchor biosynthesis. Transfers the third mannose to Man2-GlcN-acyl-PI during GPI precursor assembly.</text>
</comment>
<feature type="transmembrane region" description="Helical" evidence="12">
    <location>
        <begin position="291"/>
        <end position="311"/>
    </location>
</feature>
<evidence type="ECO:0000256" key="3">
    <source>
        <dbReference type="ARBA" id="ARBA00006065"/>
    </source>
</evidence>
<dbReference type="EC" id="2.4.1.-" evidence="12"/>
<keyword evidence="7 12" id="KW-0812">Transmembrane</keyword>
<reference evidence="14 15" key="1">
    <citation type="submission" date="2016-04" db="EMBL/GenBank/DDBJ databases">
        <title>Draft genome of Fonsecaea erecta CBS 125763.</title>
        <authorList>
            <person name="Weiss V.A."/>
            <person name="Vicente V.A."/>
            <person name="Raittz R.T."/>
            <person name="Moreno L.F."/>
            <person name="De Souza E.M."/>
            <person name="Pedrosa F.O."/>
            <person name="Steffens M.B."/>
            <person name="Faoro H."/>
            <person name="Tadra-Sfeir M.Z."/>
            <person name="Najafzadeh M.J."/>
            <person name="Felipe M.S."/>
            <person name="Teixeira M."/>
            <person name="Sun J."/>
            <person name="Xi L."/>
            <person name="Gomes R."/>
            <person name="De Azevedo C.M."/>
            <person name="Salgado C.G."/>
            <person name="Da Silva M.B."/>
            <person name="Nascimento M.F."/>
            <person name="Queiroz-Telles F."/>
            <person name="Attili D.S."/>
            <person name="Gorbushina A."/>
        </authorList>
    </citation>
    <scope>NUCLEOTIDE SEQUENCE [LARGE SCALE GENOMIC DNA]</scope>
    <source>
        <strain evidence="14 15">CBS 125763</strain>
    </source>
</reference>
<keyword evidence="5 12" id="KW-0328">Glycosyltransferase</keyword>
<proteinExistence type="inferred from homology"/>
<feature type="transmembrane region" description="Helical" evidence="12">
    <location>
        <begin position="413"/>
        <end position="433"/>
    </location>
</feature>
<dbReference type="GO" id="GO:0005789">
    <property type="term" value="C:endoplasmic reticulum membrane"/>
    <property type="evidence" value="ECO:0007669"/>
    <property type="project" value="UniProtKB-SubCell"/>
</dbReference>
<feature type="compositionally biased region" description="Basic and acidic residues" evidence="13">
    <location>
        <begin position="731"/>
        <end position="740"/>
    </location>
</feature>
<protein>
    <recommendedName>
        <fullName evidence="12">Mannosyltransferase</fullName>
        <ecNumber evidence="12">2.4.1.-</ecNumber>
    </recommendedName>
</protein>
<dbReference type="PANTHER" id="PTHR22760:SF4">
    <property type="entry name" value="GPI MANNOSYLTRANSFERASE 3"/>
    <property type="match status" value="1"/>
</dbReference>
<dbReference type="EMBL" id="LVYI01000003">
    <property type="protein sequence ID" value="OAP62114.1"/>
    <property type="molecule type" value="Genomic_DNA"/>
</dbReference>
<evidence type="ECO:0000256" key="13">
    <source>
        <dbReference type="SAM" id="MobiDB-lite"/>
    </source>
</evidence>
<dbReference type="PANTHER" id="PTHR22760">
    <property type="entry name" value="GLYCOSYLTRANSFERASE"/>
    <property type="match status" value="1"/>
</dbReference>
<keyword evidence="15" id="KW-1185">Reference proteome</keyword>
<comment type="pathway">
    <text evidence="2">Glycolipid biosynthesis; glycosylphosphatidylinositol-anchor biosynthesis.</text>
</comment>
<dbReference type="OrthoDB" id="416834at2759"/>
<keyword evidence="6" id="KW-0808">Transferase</keyword>
<evidence type="ECO:0000256" key="9">
    <source>
        <dbReference type="ARBA" id="ARBA00022989"/>
    </source>
</evidence>
<evidence type="ECO:0000313" key="15">
    <source>
        <dbReference type="Proteomes" id="UP000078343"/>
    </source>
</evidence>
<sequence>MSVDESPTAKAVLQTDKIAAAVVVVGRTSPSSPSTARQWPSLAAHNVFLFLVGLRLVNALTTRTFFQPDEYFQALEPAWQWAFGQEGGAWITWEWKNHLRSAIHPAIFGLWYQLADSVAERLMLQSPVRSEVLLAAPKTLQALFAATADFYTWRLSSYVYGEDSTASLATLVLTVLSPWQWFCSTRTFSNSLETTLTVIALHNWPWHWTLPHGGDRNAVDVHRDKQRIRTRDDLAAEKTSTDEVTRLRRALLCAAAATILRPTNILIWMILTFLTFVQDWSSTGLSWSECIVSVRETILCGSIILASSAILDRIFYNAWVFPPLNFLQVNVVQSLATFYGNNDWHYYVSQGYPLLLTTVLPFTLIGLFRSLSSNEAYFVQIPRGGRNALHSLSIACLLVPAAFSVIAHKEVRFIYPLLPALHIISALPFASFFHQLTTSSPSSHLAKRLVFLLILSLNLTISYYITQIHNSGIVDLTHYLRHEFEMTYLTLPTPSNMTVGMFMPCHSTPWRSHIQYPPSSTQPGIRAWALTCEPPLHLNATEKSSYLDEADQFYANPSIWVKKHMSRHPPLRKSTVRPPGSVAGILAAPNRHGKIDTIPSDILESERAEQFWNTGGRGRKPWPDYLAFFAQLEPTLQVILRESGYGECMRLFNSHWHDDWRRQGDVVVWCLDPARQQESKTALAREDVPSGVRMRDVEDAIHDPSALEDTATGAQKILGGGGAAKGKNKKARDESQERDNGKRKKEPFRRVVEKPFWKVRAPGD</sequence>
<dbReference type="Proteomes" id="UP000078343">
    <property type="component" value="Unassembled WGS sequence"/>
</dbReference>
<feature type="transmembrane region" description="Helical" evidence="12">
    <location>
        <begin position="351"/>
        <end position="368"/>
    </location>
</feature>
<name>A0A178ZQK7_9EURO</name>
<evidence type="ECO:0000256" key="12">
    <source>
        <dbReference type="RuleBase" id="RU363075"/>
    </source>
</evidence>
<comment type="caution">
    <text evidence="14">The sequence shown here is derived from an EMBL/GenBank/DDBJ whole genome shotgun (WGS) entry which is preliminary data.</text>
</comment>
<dbReference type="UniPathway" id="UPA00196"/>
<evidence type="ECO:0000256" key="2">
    <source>
        <dbReference type="ARBA" id="ARBA00004687"/>
    </source>
</evidence>
<dbReference type="InterPro" id="IPR005599">
    <property type="entry name" value="GPI_mannosylTrfase"/>
</dbReference>
<organism evidence="14 15">
    <name type="scientific">Fonsecaea erecta</name>
    <dbReference type="NCBI Taxonomy" id="1367422"/>
    <lineage>
        <taxon>Eukaryota</taxon>
        <taxon>Fungi</taxon>
        <taxon>Dikarya</taxon>
        <taxon>Ascomycota</taxon>
        <taxon>Pezizomycotina</taxon>
        <taxon>Eurotiomycetes</taxon>
        <taxon>Chaetothyriomycetidae</taxon>
        <taxon>Chaetothyriales</taxon>
        <taxon>Herpotrichiellaceae</taxon>
        <taxon>Fonsecaea</taxon>
    </lineage>
</organism>